<dbReference type="RefSeq" id="WP_035557778.1">
    <property type="nucleotide sequence ID" value="NZ_JACCDE010000024.1"/>
</dbReference>
<keyword evidence="2" id="KW-1185">Reference proteome</keyword>
<comment type="caution">
    <text evidence="1">The sequence shown here is derived from an EMBL/GenBank/DDBJ whole genome shotgun (WGS) entry which is preliminary data.</text>
</comment>
<evidence type="ECO:0000313" key="2">
    <source>
        <dbReference type="Proteomes" id="UP000526892"/>
    </source>
</evidence>
<accession>A0A7Z0RZS0</accession>
<proteinExistence type="predicted"/>
<protein>
    <submittedName>
        <fullName evidence="1">Uncharacterized protein</fullName>
    </submittedName>
</protein>
<evidence type="ECO:0000313" key="1">
    <source>
        <dbReference type="EMBL" id="NYS79128.1"/>
    </source>
</evidence>
<dbReference type="Proteomes" id="UP000526892">
    <property type="component" value="Unassembled WGS sequence"/>
</dbReference>
<reference evidence="1 2" key="1">
    <citation type="journal article" date="2003" name="Extremophiles">
        <title>Halomonas glaciei sp. nov. isolated from fast ice of Adelie Land, Antarctica.</title>
        <authorList>
            <person name="Reddy G.S."/>
            <person name="Raghavan P.U."/>
            <person name="Sarita N.B."/>
            <person name="Prakash J.S."/>
            <person name="Nagesh N."/>
            <person name="Delille D."/>
            <person name="Shivaji S."/>
        </authorList>
    </citation>
    <scope>NUCLEOTIDE SEQUENCE [LARGE SCALE GENOMIC DNA]</scope>
    <source>
        <strain evidence="1 2">DD39</strain>
    </source>
</reference>
<gene>
    <name evidence="1" type="ORF">HZS80_15625</name>
</gene>
<sequence length="82" mass="9039">MNDKDINAPINQFEGVPLNVLMFLNLRDGGGGPALRAEAAAEFYGITVAELKAECRKVGMDWIAQDGALIEINQRVYDWARS</sequence>
<name>A0A7Z0RZS0_9GAMM</name>
<organism evidence="1 2">
    <name type="scientific">Vreelandella glaciei</name>
    <dbReference type="NCBI Taxonomy" id="186761"/>
    <lineage>
        <taxon>Bacteria</taxon>
        <taxon>Pseudomonadati</taxon>
        <taxon>Pseudomonadota</taxon>
        <taxon>Gammaproteobacteria</taxon>
        <taxon>Oceanospirillales</taxon>
        <taxon>Halomonadaceae</taxon>
        <taxon>Vreelandella</taxon>
    </lineage>
</organism>
<dbReference type="EMBL" id="JACCDE010000024">
    <property type="protein sequence ID" value="NYS79128.1"/>
    <property type="molecule type" value="Genomic_DNA"/>
</dbReference>
<dbReference type="AlphaFoldDB" id="A0A7Z0RZS0"/>